<evidence type="ECO:0000313" key="2">
    <source>
        <dbReference type="EMBL" id="KAA8538768.1"/>
    </source>
</evidence>
<feature type="region of interest" description="Disordered" evidence="1">
    <location>
        <begin position="143"/>
        <end position="178"/>
    </location>
</feature>
<sequence>MGRTHHLPNQKAEKQWTSFGSSTVLVERTVRLDHIIGKLGADPITEETVASTLRADGAPIYRTHAARIDHAFLSGDYRFLNQIVSSVLAPLEYQDQHMHQDCIFPILECLGRPDQAIEHLDHMVDRIATNQTELHKGLQQITDDADSLLPPDDDTVDGSSPNADTVVTDQPGDTATAE</sequence>
<accession>A0A5J5B818</accession>
<evidence type="ECO:0000313" key="3">
    <source>
        <dbReference type="Proteomes" id="UP000325577"/>
    </source>
</evidence>
<reference evidence="2 3" key="1">
    <citation type="submission" date="2019-09" db="EMBL/GenBank/DDBJ databases">
        <title>A chromosome-level genome assembly of the Chinese tupelo Nyssa sinensis.</title>
        <authorList>
            <person name="Yang X."/>
            <person name="Kang M."/>
            <person name="Yang Y."/>
            <person name="Xiong H."/>
            <person name="Wang M."/>
            <person name="Zhang Z."/>
            <person name="Wang Z."/>
            <person name="Wu H."/>
            <person name="Ma T."/>
            <person name="Liu J."/>
            <person name="Xi Z."/>
        </authorList>
    </citation>
    <scope>NUCLEOTIDE SEQUENCE [LARGE SCALE GENOMIC DNA]</scope>
    <source>
        <strain evidence="2">J267</strain>
        <tissue evidence="2">Leaf</tissue>
    </source>
</reference>
<gene>
    <name evidence="2" type="ORF">F0562_028337</name>
</gene>
<dbReference type="AlphaFoldDB" id="A0A5J5B818"/>
<dbReference type="Proteomes" id="UP000325577">
    <property type="component" value="Linkage Group LG15"/>
</dbReference>
<name>A0A5J5B818_9ASTE</name>
<evidence type="ECO:0000256" key="1">
    <source>
        <dbReference type="SAM" id="MobiDB-lite"/>
    </source>
</evidence>
<protein>
    <submittedName>
        <fullName evidence="2">Uncharacterized protein</fullName>
    </submittedName>
</protein>
<organism evidence="2 3">
    <name type="scientific">Nyssa sinensis</name>
    <dbReference type="NCBI Taxonomy" id="561372"/>
    <lineage>
        <taxon>Eukaryota</taxon>
        <taxon>Viridiplantae</taxon>
        <taxon>Streptophyta</taxon>
        <taxon>Embryophyta</taxon>
        <taxon>Tracheophyta</taxon>
        <taxon>Spermatophyta</taxon>
        <taxon>Magnoliopsida</taxon>
        <taxon>eudicotyledons</taxon>
        <taxon>Gunneridae</taxon>
        <taxon>Pentapetalae</taxon>
        <taxon>asterids</taxon>
        <taxon>Cornales</taxon>
        <taxon>Nyssaceae</taxon>
        <taxon>Nyssa</taxon>
    </lineage>
</organism>
<feature type="compositionally biased region" description="Polar residues" evidence="1">
    <location>
        <begin position="157"/>
        <end position="178"/>
    </location>
</feature>
<dbReference type="EMBL" id="CM018038">
    <property type="protein sequence ID" value="KAA8538768.1"/>
    <property type="molecule type" value="Genomic_DNA"/>
</dbReference>
<feature type="compositionally biased region" description="Acidic residues" evidence="1">
    <location>
        <begin position="143"/>
        <end position="156"/>
    </location>
</feature>
<proteinExistence type="predicted"/>
<keyword evidence="3" id="KW-1185">Reference proteome</keyword>